<name>A0A8D0B2I9_SALMN</name>
<protein>
    <submittedName>
        <fullName evidence="1">Uncharacterized protein</fullName>
    </submittedName>
</protein>
<accession>A0A8D0B2I9</accession>
<sequence length="59" mass="6434">MASNSIFDSFSTYSSTFLRGEYRSFLLSFKAGSTIVCYSRELKLTASFNNPVGTSSVGC</sequence>
<keyword evidence="2" id="KW-1185">Reference proteome</keyword>
<dbReference type="AlphaFoldDB" id="A0A8D0B2I9"/>
<dbReference type="Proteomes" id="UP000694421">
    <property type="component" value="Unplaced"/>
</dbReference>
<evidence type="ECO:0000313" key="2">
    <source>
        <dbReference type="Proteomes" id="UP000694421"/>
    </source>
</evidence>
<evidence type="ECO:0000313" key="1">
    <source>
        <dbReference type="Ensembl" id="ENSSMRP00000001485.1"/>
    </source>
</evidence>
<dbReference type="Ensembl" id="ENSSMRT00000001780.1">
    <property type="protein sequence ID" value="ENSSMRP00000001485.1"/>
    <property type="gene ID" value="ENSSMRG00000001293.1"/>
</dbReference>
<proteinExistence type="predicted"/>
<reference evidence="1" key="1">
    <citation type="submission" date="2025-08" db="UniProtKB">
        <authorList>
            <consortium name="Ensembl"/>
        </authorList>
    </citation>
    <scope>IDENTIFICATION</scope>
</reference>
<organism evidence="1 2">
    <name type="scientific">Salvator merianae</name>
    <name type="common">Argentine black and white tegu</name>
    <name type="synonym">Tupinambis merianae</name>
    <dbReference type="NCBI Taxonomy" id="96440"/>
    <lineage>
        <taxon>Eukaryota</taxon>
        <taxon>Metazoa</taxon>
        <taxon>Chordata</taxon>
        <taxon>Craniata</taxon>
        <taxon>Vertebrata</taxon>
        <taxon>Euteleostomi</taxon>
        <taxon>Lepidosauria</taxon>
        <taxon>Squamata</taxon>
        <taxon>Bifurcata</taxon>
        <taxon>Unidentata</taxon>
        <taxon>Episquamata</taxon>
        <taxon>Laterata</taxon>
        <taxon>Teiioidea</taxon>
        <taxon>Teiidae</taxon>
        <taxon>Salvator</taxon>
    </lineage>
</organism>
<reference evidence="1" key="2">
    <citation type="submission" date="2025-09" db="UniProtKB">
        <authorList>
            <consortium name="Ensembl"/>
        </authorList>
    </citation>
    <scope>IDENTIFICATION</scope>
</reference>
<dbReference type="GeneTree" id="ENSGT01040000244696"/>